<sequence length="366" mass="39458">MTTSWAQARAGAAVTPADAIGVLTFHDSINYGSYWQARCLVEGLQARGRPVVLLDHHSTAVRSAELRSAFQPDLPARTPRRHHPALGRKVRAFASAVAALPRSAAFPLDAPAEAPPVDTVVVGSDEVWNFAHPWYAARPIFFGEGLRARRLVSYAASFGNHDGGLDADWSARLRRFDAISVRDENSRAMVAAALGVEPAMVLDPCLQFPSVLPPAPERPGDYVVLYGHGLPDWFVRAVRRWAEGAGVQVVAVGYPSPVADRDRSDAGPLEFATLMAGARAVATSFFHGAVFALHYGKPFVAAASPYRRIKLEGLTDALAARHRLIDEATDDATIRDLLATPVEAETLARLAAGREVGTRYLDRALG</sequence>
<dbReference type="Pfam" id="PF04230">
    <property type="entry name" value="PS_pyruv_trans"/>
    <property type="match status" value="1"/>
</dbReference>
<evidence type="ECO:0000313" key="2">
    <source>
        <dbReference type="EMBL" id="MDP1027725.1"/>
    </source>
</evidence>
<dbReference type="EMBL" id="JAUUDS010000005">
    <property type="protein sequence ID" value="MDP1027725.1"/>
    <property type="molecule type" value="Genomic_DNA"/>
</dbReference>
<organism evidence="2 3">
    <name type="scientific">Sphingomonas aurea</name>
    <dbReference type="NCBI Taxonomy" id="3063994"/>
    <lineage>
        <taxon>Bacteria</taxon>
        <taxon>Pseudomonadati</taxon>
        <taxon>Pseudomonadota</taxon>
        <taxon>Alphaproteobacteria</taxon>
        <taxon>Sphingomonadales</taxon>
        <taxon>Sphingomonadaceae</taxon>
        <taxon>Sphingomonas</taxon>
    </lineage>
</organism>
<dbReference type="RefSeq" id="WP_305173437.1">
    <property type="nucleotide sequence ID" value="NZ_JAUUDS010000005.1"/>
</dbReference>
<reference evidence="2 3" key="1">
    <citation type="submission" date="2023-07" db="EMBL/GenBank/DDBJ databases">
        <authorList>
            <person name="Kim M.K."/>
        </authorList>
    </citation>
    <scope>NUCLEOTIDE SEQUENCE [LARGE SCALE GENOMIC DNA]</scope>
    <source>
        <strain evidence="2 3">KR1UV-12</strain>
    </source>
</reference>
<feature type="domain" description="Polysaccharide pyruvyl transferase" evidence="1">
    <location>
        <begin position="30"/>
        <end position="301"/>
    </location>
</feature>
<dbReference type="Proteomes" id="UP001230685">
    <property type="component" value="Unassembled WGS sequence"/>
</dbReference>
<comment type="caution">
    <text evidence="2">The sequence shown here is derived from an EMBL/GenBank/DDBJ whole genome shotgun (WGS) entry which is preliminary data.</text>
</comment>
<accession>A0ABT9ELJ3</accession>
<proteinExistence type="predicted"/>
<gene>
    <name evidence="2" type="ORF">Q5H91_10910</name>
</gene>
<dbReference type="InterPro" id="IPR007345">
    <property type="entry name" value="Polysacch_pyruvyl_Trfase"/>
</dbReference>
<protein>
    <submittedName>
        <fullName evidence="2">Polysaccharide pyruvyl transferase family protein</fullName>
        <ecNumber evidence="2">2.4.-.-</ecNumber>
    </submittedName>
</protein>
<name>A0ABT9ELJ3_9SPHN</name>
<keyword evidence="3" id="KW-1185">Reference proteome</keyword>
<dbReference type="EC" id="2.4.-.-" evidence="2"/>
<evidence type="ECO:0000313" key="3">
    <source>
        <dbReference type="Proteomes" id="UP001230685"/>
    </source>
</evidence>
<dbReference type="GO" id="GO:0016757">
    <property type="term" value="F:glycosyltransferase activity"/>
    <property type="evidence" value="ECO:0007669"/>
    <property type="project" value="UniProtKB-KW"/>
</dbReference>
<keyword evidence="2" id="KW-0328">Glycosyltransferase</keyword>
<evidence type="ECO:0000259" key="1">
    <source>
        <dbReference type="Pfam" id="PF04230"/>
    </source>
</evidence>
<keyword evidence="2" id="KW-0808">Transferase</keyword>